<dbReference type="InterPro" id="IPR018247">
    <property type="entry name" value="EF_Hand_1_Ca_BS"/>
</dbReference>
<accession>A0A835WUP3</accession>
<dbReference type="AlphaFoldDB" id="A0A835WUP3"/>
<evidence type="ECO:0000313" key="5">
    <source>
        <dbReference type="Proteomes" id="UP000613740"/>
    </source>
</evidence>
<feature type="region of interest" description="Disordered" evidence="2">
    <location>
        <begin position="388"/>
        <end position="463"/>
    </location>
</feature>
<dbReference type="EMBL" id="JAEHOD010000002">
    <property type="protein sequence ID" value="KAG2454332.1"/>
    <property type="molecule type" value="Genomic_DNA"/>
</dbReference>
<feature type="region of interest" description="Disordered" evidence="2">
    <location>
        <begin position="171"/>
        <end position="203"/>
    </location>
</feature>
<keyword evidence="1" id="KW-0106">Calcium</keyword>
<feature type="compositionally biased region" description="Polar residues" evidence="2">
    <location>
        <begin position="93"/>
        <end position="104"/>
    </location>
</feature>
<feature type="compositionally biased region" description="Low complexity" evidence="2">
    <location>
        <begin position="422"/>
        <end position="451"/>
    </location>
</feature>
<evidence type="ECO:0000259" key="3">
    <source>
        <dbReference type="PROSITE" id="PS50222"/>
    </source>
</evidence>
<dbReference type="PROSITE" id="PS00018">
    <property type="entry name" value="EF_HAND_1"/>
    <property type="match status" value="1"/>
</dbReference>
<dbReference type="InterPro" id="IPR011992">
    <property type="entry name" value="EF-hand-dom_pair"/>
</dbReference>
<feature type="compositionally biased region" description="Basic and acidic residues" evidence="2">
    <location>
        <begin position="9"/>
        <end position="24"/>
    </location>
</feature>
<dbReference type="GO" id="GO:0005509">
    <property type="term" value="F:calcium ion binding"/>
    <property type="evidence" value="ECO:0007669"/>
    <property type="project" value="InterPro"/>
</dbReference>
<dbReference type="InterPro" id="IPR002048">
    <property type="entry name" value="EF_hand_dom"/>
</dbReference>
<dbReference type="PROSITE" id="PS50222">
    <property type="entry name" value="EF_HAND_2"/>
    <property type="match status" value="2"/>
</dbReference>
<dbReference type="SMART" id="SM00054">
    <property type="entry name" value="EFh"/>
    <property type="match status" value="2"/>
</dbReference>
<proteinExistence type="predicted"/>
<comment type="caution">
    <text evidence="4">The sequence shown here is derived from an EMBL/GenBank/DDBJ whole genome shotgun (WGS) entry which is preliminary data.</text>
</comment>
<dbReference type="SUPFAM" id="SSF47473">
    <property type="entry name" value="EF-hand"/>
    <property type="match status" value="1"/>
</dbReference>
<dbReference type="Gene3D" id="1.10.238.10">
    <property type="entry name" value="EF-hand"/>
    <property type="match status" value="1"/>
</dbReference>
<dbReference type="Pfam" id="PF13202">
    <property type="entry name" value="EF-hand_5"/>
    <property type="match status" value="1"/>
</dbReference>
<feature type="region of interest" description="Disordered" evidence="2">
    <location>
        <begin position="263"/>
        <end position="370"/>
    </location>
</feature>
<feature type="compositionally biased region" description="Low complexity" evidence="2">
    <location>
        <begin position="349"/>
        <end position="370"/>
    </location>
</feature>
<protein>
    <recommendedName>
        <fullName evidence="3">EF-hand domain-containing protein</fullName>
    </recommendedName>
</protein>
<feature type="region of interest" description="Disordered" evidence="2">
    <location>
        <begin position="1"/>
        <end position="24"/>
    </location>
</feature>
<feature type="compositionally biased region" description="Low complexity" evidence="2">
    <location>
        <begin position="273"/>
        <end position="317"/>
    </location>
</feature>
<name>A0A835WUP3_9CHLO</name>
<sequence>MQSSSRNPTKFEEYLQRRRAAHAEADGTCLDDIADGKPLSHAPLCVGVPSPKVPKLPATLRASFSTLPFSRVDPAGMHPESPPAGGARGPRAHSTQHLATQHSAEFTEGEPPRLGSLQHMLYGNKTRELTGYPTKSKSMARAVNGGGASTATATAVDPLRASAPELTPQVLASLSSPPTRGGGAGKSRGDGKGGGGGGKGPQGEVYGELASAAASLASVAQKLARGSAAATDRKVAASYDALAAAAADLAASACLIKPLTAAPAGGQDKDQEASASSPSRQQQQQRQASGVGSGAGTVLPSLPSPSGSGGVSSPHLPRAVDPTSAAAGAAAAGSRAVLPPGGLPPSPSRPGTGAAVTAGAGAAAASPSRARVVAPRFPGYNPLIHFMTSDLPPPGTAASERGRPPTSSPITHTMEDARPLFSSAGSGTAGSRRSAYSPLRSLPGARGTPGSAAGGGGPPPVLTPADLARLPVLSLSAEGAAAAFSAGAAGGEVAGSQRLLLDASGGADGGGGGALVDPLSFLQPYADLRLADWPPPPITVGDLEQDELDTRYNKVLAALRERLHARGAGRLAAAFRDADPGGSGGLSAEEFGAVLRRLEPGGRGLVDDRVVSLFISALNPAAGAAAGAGGAAGVRVSYGDFVNALRYGSMPWRGYNAKLRHRVGGDPEQPLGAPSGPTPYGVNMPAAGKPGAGGAVGVLAAGGGGAMTADESLAAKWADLHSAFRALDHNGDGVVEWGEFREALRRVGERHHLGLSDDEVAEVFAEATAGAGAGAAAATPAGGAAVGVAGGGAAGVAKAGVGAGAGAVALKKTGGKLGNAAAVVAPGAADSGVNYEAFMALYGAAGIAAAAAHGSKADAAGAAKPGAAATAAAAAAQPPGAAPSAAVLGTGLLLPEFFQPKTLRCSHADRPWPQNWRAPSVAAGTARAGAAPAAAAEGAGAAAPATAGGATEAAAVAFAQPLSGAHADAAARLKRLSSSGR</sequence>
<feature type="compositionally biased region" description="Gly residues" evidence="2">
    <location>
        <begin position="180"/>
        <end position="201"/>
    </location>
</feature>
<keyword evidence="5" id="KW-1185">Reference proteome</keyword>
<organism evidence="4 5">
    <name type="scientific">Chlamydomonas schloesseri</name>
    <dbReference type="NCBI Taxonomy" id="2026947"/>
    <lineage>
        <taxon>Eukaryota</taxon>
        <taxon>Viridiplantae</taxon>
        <taxon>Chlorophyta</taxon>
        <taxon>core chlorophytes</taxon>
        <taxon>Chlorophyceae</taxon>
        <taxon>CS clade</taxon>
        <taxon>Chlamydomonadales</taxon>
        <taxon>Chlamydomonadaceae</taxon>
        <taxon>Chlamydomonas</taxon>
    </lineage>
</organism>
<reference evidence="4" key="1">
    <citation type="journal article" date="2020" name="bioRxiv">
        <title>Comparative genomics of Chlamydomonas.</title>
        <authorList>
            <person name="Craig R.J."/>
            <person name="Hasan A.R."/>
            <person name="Ness R.W."/>
            <person name="Keightley P.D."/>
        </authorList>
    </citation>
    <scope>NUCLEOTIDE SEQUENCE</scope>
    <source>
        <strain evidence="4">CCAP 11/173</strain>
    </source>
</reference>
<evidence type="ECO:0000313" key="4">
    <source>
        <dbReference type="EMBL" id="KAG2454332.1"/>
    </source>
</evidence>
<dbReference type="Proteomes" id="UP000613740">
    <property type="component" value="Unassembled WGS sequence"/>
</dbReference>
<evidence type="ECO:0000256" key="2">
    <source>
        <dbReference type="SAM" id="MobiDB-lite"/>
    </source>
</evidence>
<feature type="domain" description="EF-hand" evidence="3">
    <location>
        <begin position="715"/>
        <end position="750"/>
    </location>
</feature>
<dbReference type="OrthoDB" id="549568at2759"/>
<evidence type="ECO:0000256" key="1">
    <source>
        <dbReference type="ARBA" id="ARBA00022837"/>
    </source>
</evidence>
<gene>
    <name evidence="4" type="ORF">HYH02_001358</name>
</gene>
<feature type="region of interest" description="Disordered" evidence="2">
    <location>
        <begin position="69"/>
        <end position="117"/>
    </location>
</feature>
<feature type="domain" description="EF-hand" evidence="3">
    <location>
        <begin position="566"/>
        <end position="601"/>
    </location>
</feature>